<dbReference type="CDD" id="cd16914">
    <property type="entry name" value="EcfT"/>
    <property type="match status" value="1"/>
</dbReference>
<feature type="transmembrane region" description="Helical" evidence="6">
    <location>
        <begin position="12"/>
        <end position="34"/>
    </location>
</feature>
<comment type="similarity">
    <text evidence="2">Belongs to the CbiQ family.</text>
</comment>
<evidence type="ECO:0000256" key="3">
    <source>
        <dbReference type="ARBA" id="ARBA00022692"/>
    </source>
</evidence>
<dbReference type="InterPro" id="IPR003339">
    <property type="entry name" value="ABC/ECF_trnsptr_transmembrane"/>
</dbReference>
<keyword evidence="8" id="KW-1185">Reference proteome</keyword>
<evidence type="ECO:0000313" key="8">
    <source>
        <dbReference type="Proteomes" id="UP000023464"/>
    </source>
</evidence>
<keyword evidence="3 6" id="KW-0812">Transmembrane</keyword>
<evidence type="ECO:0000256" key="5">
    <source>
        <dbReference type="ARBA" id="ARBA00023136"/>
    </source>
</evidence>
<evidence type="ECO:0000256" key="2">
    <source>
        <dbReference type="ARBA" id="ARBA00008564"/>
    </source>
</evidence>
<feature type="transmembrane region" description="Helical" evidence="6">
    <location>
        <begin position="69"/>
        <end position="86"/>
    </location>
</feature>
<dbReference type="Pfam" id="PF02361">
    <property type="entry name" value="CbiQ"/>
    <property type="match status" value="1"/>
</dbReference>
<dbReference type="PATRIC" id="fig|1393736.3.peg.54"/>
<protein>
    <submittedName>
        <fullName evidence="7">ABC-type cobalt transport system, permease component CbiQ</fullName>
    </submittedName>
</protein>
<organism evidence="7 8">
    <name type="scientific">Photorhabdus aegyptia</name>
    <dbReference type="NCBI Taxonomy" id="2805098"/>
    <lineage>
        <taxon>Bacteria</taxon>
        <taxon>Pseudomonadati</taxon>
        <taxon>Pseudomonadota</taxon>
        <taxon>Gammaproteobacteria</taxon>
        <taxon>Enterobacterales</taxon>
        <taxon>Morganellaceae</taxon>
        <taxon>Photorhabdus</taxon>
    </lineage>
</organism>
<comment type="subcellular location">
    <subcellularLocation>
        <location evidence="1">Membrane</location>
        <topology evidence="1">Multi-pass membrane protein</topology>
    </subcellularLocation>
</comment>
<feature type="transmembrane region" description="Helical" evidence="6">
    <location>
        <begin position="125"/>
        <end position="147"/>
    </location>
</feature>
<evidence type="ECO:0000256" key="1">
    <source>
        <dbReference type="ARBA" id="ARBA00004141"/>
    </source>
</evidence>
<comment type="caution">
    <text evidence="7">The sequence shown here is derived from an EMBL/GenBank/DDBJ whole genome shotgun (WGS) entry which is preliminary data.</text>
</comment>
<dbReference type="GO" id="GO:0005886">
    <property type="term" value="C:plasma membrane"/>
    <property type="evidence" value="ECO:0007669"/>
    <property type="project" value="TreeGrafter"/>
</dbReference>
<name>A0A022PSL5_9GAMM</name>
<keyword evidence="5 6" id="KW-0472">Membrane</keyword>
<reference evidence="7 8" key="1">
    <citation type="submission" date="2014-03" db="EMBL/GenBank/DDBJ databases">
        <title>Draft Genome of Photorhabdus luminescens BA1, an Egyptian Isolate.</title>
        <authorList>
            <person name="Ghazal S."/>
            <person name="Hurst S.G.IV."/>
            <person name="Morris K."/>
            <person name="Thomas K."/>
            <person name="Tisa L.S."/>
        </authorList>
    </citation>
    <scope>NUCLEOTIDE SEQUENCE [LARGE SCALE GENOMIC DNA]</scope>
    <source>
        <strain evidence="7 8">BA1</strain>
    </source>
</reference>
<evidence type="ECO:0000256" key="4">
    <source>
        <dbReference type="ARBA" id="ARBA00022989"/>
    </source>
</evidence>
<dbReference type="RefSeq" id="WP_036775154.1">
    <property type="nucleotide sequence ID" value="NZ_CAWLTM010000114.1"/>
</dbReference>
<gene>
    <name evidence="7" type="ORF">BA1DRAFT_00055</name>
</gene>
<feature type="transmembrane region" description="Helical" evidence="6">
    <location>
        <begin position="40"/>
        <end position="57"/>
    </location>
</feature>
<sequence>MSLSGYDPGSSFVHRISPGLKIIALVILGTLLFVIPRIDLSVAALACIVLLYLLARISLKTAWMQLRPALWILVLIFIVQLLLHHWTAGVLVVVRLVSLLLLASLVTLTTRSSDMIDALEKGLRWLYYLGINPGKVSLALSLALRFIPVLASITEEVREAQKARGLDKSVIAIAVPVIVRMLKMADDISAAIEARSYDPGFDRNKSSSK</sequence>
<accession>A0A022PSL5</accession>
<dbReference type="EMBL" id="JFGV01000001">
    <property type="protein sequence ID" value="EYU17275.1"/>
    <property type="molecule type" value="Genomic_DNA"/>
</dbReference>
<keyword evidence="4 6" id="KW-1133">Transmembrane helix</keyword>
<evidence type="ECO:0000256" key="6">
    <source>
        <dbReference type="SAM" id="Phobius"/>
    </source>
</evidence>
<dbReference type="PANTHER" id="PTHR33514">
    <property type="entry name" value="PROTEIN ABCI12, CHLOROPLASTIC"/>
    <property type="match status" value="1"/>
</dbReference>
<dbReference type="PANTHER" id="PTHR33514:SF13">
    <property type="entry name" value="PROTEIN ABCI12, CHLOROPLASTIC"/>
    <property type="match status" value="1"/>
</dbReference>
<proteinExistence type="inferred from homology"/>
<evidence type="ECO:0000313" key="7">
    <source>
        <dbReference type="EMBL" id="EYU17275.1"/>
    </source>
</evidence>
<dbReference type="Proteomes" id="UP000023464">
    <property type="component" value="Unassembled WGS sequence"/>
</dbReference>
<dbReference type="AlphaFoldDB" id="A0A022PSL5"/>
<feature type="transmembrane region" description="Helical" evidence="6">
    <location>
        <begin position="92"/>
        <end position="113"/>
    </location>
</feature>